<feature type="transmembrane region" description="Helical" evidence="2">
    <location>
        <begin position="28"/>
        <end position="48"/>
    </location>
</feature>
<sequence length="240" mass="24280">MRVVQGLLLGLAVGFAAAAGLDVVPGFSGTVVGVCLATSVVLWAVWAVRSGPSRPTAVAPPVTGARPPSAGPGPGPGPGPGGMFAGRALGDALAWAAAEHGLTTLYSVTVGEQEVGVLGSALPGGPLSFLVVTAVPGGWQGRVDALPAEVDLGTGAAIADDAFRAGDLAPDVLSRLLDDARRQDARPRVDGADLTAVIDRPRGLRPDVTVRVAADDEWVSATWWGTADGRLLFVDQRAEV</sequence>
<evidence type="ECO:0000313" key="5">
    <source>
        <dbReference type="Proteomes" id="UP000580718"/>
    </source>
</evidence>
<dbReference type="EMBL" id="JACIBU010000001">
    <property type="protein sequence ID" value="MBB3676264.1"/>
    <property type="molecule type" value="Genomic_DNA"/>
</dbReference>
<dbReference type="Proteomes" id="UP000580718">
    <property type="component" value="Unassembled WGS sequence"/>
</dbReference>
<evidence type="ECO:0000256" key="1">
    <source>
        <dbReference type="SAM" id="MobiDB-lite"/>
    </source>
</evidence>
<keyword evidence="2" id="KW-0472">Membrane</keyword>
<dbReference type="RefSeq" id="WP_146251626.1">
    <property type="nucleotide sequence ID" value="NZ_JACIBU010000001.1"/>
</dbReference>
<reference evidence="4 5" key="1">
    <citation type="submission" date="2020-08" db="EMBL/GenBank/DDBJ databases">
        <title>Sequencing the genomes of 1000 actinobacteria strains.</title>
        <authorList>
            <person name="Klenk H.-P."/>
        </authorList>
    </citation>
    <scope>NUCLEOTIDE SEQUENCE [LARGE SCALE GENOMIC DNA]</scope>
    <source>
        <strain evidence="4 5">DSM 16678</strain>
    </source>
</reference>
<dbReference type="AlphaFoldDB" id="A0A839Y7K6"/>
<feature type="signal peptide" evidence="3">
    <location>
        <begin position="1"/>
        <end position="18"/>
    </location>
</feature>
<keyword evidence="2" id="KW-1133">Transmembrane helix</keyword>
<gene>
    <name evidence="4" type="ORF">FHX36_001999</name>
</gene>
<protein>
    <submittedName>
        <fullName evidence="4">Uncharacterized protein</fullName>
    </submittedName>
</protein>
<feature type="compositionally biased region" description="Pro residues" evidence="1">
    <location>
        <begin position="69"/>
        <end position="79"/>
    </location>
</feature>
<evidence type="ECO:0000256" key="2">
    <source>
        <dbReference type="SAM" id="Phobius"/>
    </source>
</evidence>
<feature type="region of interest" description="Disordered" evidence="1">
    <location>
        <begin position="52"/>
        <end position="83"/>
    </location>
</feature>
<organism evidence="4 5">
    <name type="scientific">Modestobacter versicolor</name>
    <dbReference type="NCBI Taxonomy" id="429133"/>
    <lineage>
        <taxon>Bacteria</taxon>
        <taxon>Bacillati</taxon>
        <taxon>Actinomycetota</taxon>
        <taxon>Actinomycetes</taxon>
        <taxon>Geodermatophilales</taxon>
        <taxon>Geodermatophilaceae</taxon>
        <taxon>Modestobacter</taxon>
    </lineage>
</organism>
<proteinExistence type="predicted"/>
<keyword evidence="2" id="KW-0812">Transmembrane</keyword>
<name>A0A839Y7K6_9ACTN</name>
<evidence type="ECO:0000256" key="3">
    <source>
        <dbReference type="SAM" id="SignalP"/>
    </source>
</evidence>
<accession>A0A839Y7K6</accession>
<comment type="caution">
    <text evidence="4">The sequence shown here is derived from an EMBL/GenBank/DDBJ whole genome shotgun (WGS) entry which is preliminary data.</text>
</comment>
<feature type="chain" id="PRO_5039720836" evidence="3">
    <location>
        <begin position="19"/>
        <end position="240"/>
    </location>
</feature>
<keyword evidence="3" id="KW-0732">Signal</keyword>
<evidence type="ECO:0000313" key="4">
    <source>
        <dbReference type="EMBL" id="MBB3676264.1"/>
    </source>
</evidence>